<gene>
    <name evidence="7" type="ORF">LMG28140_01797</name>
</gene>
<dbReference type="InterPro" id="IPR004089">
    <property type="entry name" value="MCPsignal_dom"/>
</dbReference>
<dbReference type="EMBL" id="CAJHCP010000004">
    <property type="protein sequence ID" value="CAD6526075.1"/>
    <property type="molecule type" value="Genomic_DNA"/>
</dbReference>
<evidence type="ECO:0000259" key="6">
    <source>
        <dbReference type="PROSITE" id="PS50111"/>
    </source>
</evidence>
<protein>
    <recommendedName>
        <fullName evidence="6">Methyl-accepting transducer domain-containing protein</fullName>
    </recommendedName>
</protein>
<feature type="domain" description="Methyl-accepting transducer" evidence="6">
    <location>
        <begin position="358"/>
        <end position="601"/>
    </location>
</feature>
<comment type="similarity">
    <text evidence="2">Belongs to the methyl-accepting chemotaxis (MCP) protein family.</text>
</comment>
<keyword evidence="4" id="KW-0175">Coiled coil</keyword>
<dbReference type="SMART" id="SM00283">
    <property type="entry name" value="MA"/>
    <property type="match status" value="2"/>
</dbReference>
<organism evidence="7 8">
    <name type="scientific">Paraburkholderia metrosideri</name>
    <dbReference type="NCBI Taxonomy" id="580937"/>
    <lineage>
        <taxon>Bacteria</taxon>
        <taxon>Pseudomonadati</taxon>
        <taxon>Pseudomonadota</taxon>
        <taxon>Betaproteobacteria</taxon>
        <taxon>Burkholderiales</taxon>
        <taxon>Burkholderiaceae</taxon>
        <taxon>Paraburkholderia</taxon>
    </lineage>
</organism>
<evidence type="ECO:0000256" key="5">
    <source>
        <dbReference type="SAM" id="MobiDB-lite"/>
    </source>
</evidence>
<dbReference type="Proteomes" id="UP000598032">
    <property type="component" value="Unassembled WGS sequence"/>
</dbReference>
<feature type="domain" description="Methyl-accepting transducer" evidence="6">
    <location>
        <begin position="58"/>
        <end position="301"/>
    </location>
</feature>
<dbReference type="SUPFAM" id="SSF58104">
    <property type="entry name" value="Methyl-accepting chemotaxis protein (MCP) signaling domain"/>
    <property type="match status" value="2"/>
</dbReference>
<dbReference type="PRINTS" id="PR00260">
    <property type="entry name" value="CHEMTRNSDUCR"/>
</dbReference>
<dbReference type="Gene3D" id="1.10.287.950">
    <property type="entry name" value="Methyl-accepting chemotaxis protein"/>
    <property type="match status" value="2"/>
</dbReference>
<evidence type="ECO:0000256" key="1">
    <source>
        <dbReference type="ARBA" id="ARBA00023224"/>
    </source>
</evidence>
<evidence type="ECO:0000313" key="8">
    <source>
        <dbReference type="Proteomes" id="UP000598032"/>
    </source>
</evidence>
<dbReference type="Pfam" id="PF00015">
    <property type="entry name" value="MCPsignal"/>
    <property type="match status" value="2"/>
</dbReference>
<proteinExistence type="inferred from homology"/>
<evidence type="ECO:0000256" key="4">
    <source>
        <dbReference type="SAM" id="Coils"/>
    </source>
</evidence>
<feature type="coiled-coil region" evidence="4">
    <location>
        <begin position="506"/>
        <end position="540"/>
    </location>
</feature>
<dbReference type="PROSITE" id="PS50111">
    <property type="entry name" value="CHEMOTAXIS_TRANSDUC_2"/>
    <property type="match status" value="2"/>
</dbReference>
<reference evidence="7 8" key="1">
    <citation type="submission" date="2020-10" db="EMBL/GenBank/DDBJ databases">
        <authorList>
            <person name="Peeters C."/>
        </authorList>
    </citation>
    <scope>NUCLEOTIDE SEQUENCE [LARGE SCALE GENOMIC DNA]</scope>
    <source>
        <strain evidence="7 8">LMG 28140</strain>
    </source>
</reference>
<keyword evidence="8" id="KW-1185">Reference proteome</keyword>
<comment type="caution">
    <text evidence="7">The sequence shown here is derived from an EMBL/GenBank/DDBJ whole genome shotgun (WGS) entry which is preliminary data.</text>
</comment>
<dbReference type="PANTHER" id="PTHR32089">
    <property type="entry name" value="METHYL-ACCEPTING CHEMOTAXIS PROTEIN MCPB"/>
    <property type="match status" value="1"/>
</dbReference>
<dbReference type="InterPro" id="IPR004090">
    <property type="entry name" value="Chemotax_Me-accpt_rcpt"/>
</dbReference>
<evidence type="ECO:0000313" key="7">
    <source>
        <dbReference type="EMBL" id="CAD6526075.1"/>
    </source>
</evidence>
<accession>A0ABN7HP40</accession>
<feature type="region of interest" description="Disordered" evidence="5">
    <location>
        <begin position="1"/>
        <end position="43"/>
    </location>
</feature>
<evidence type="ECO:0000256" key="2">
    <source>
        <dbReference type="ARBA" id="ARBA00029447"/>
    </source>
</evidence>
<dbReference type="PANTHER" id="PTHR32089:SF112">
    <property type="entry name" value="LYSOZYME-LIKE PROTEIN-RELATED"/>
    <property type="match status" value="1"/>
</dbReference>
<keyword evidence="1 3" id="KW-0807">Transducer</keyword>
<sequence length="640" mass="65798">MTLVKKSKIAASALKSTAPTPAPATPAPAKKTRAAPAPARQQTISERVAAATEELAAGLTQASAATKELGRSMEQIAAGAEEAASASQQQSAGMKRIVASLATAKAEADASGRRAETVLTSLVETNAQIASSIRSIERNAERQLAAVGMISELEHRAKEIATITQTVSDIADQTNIHALNAAIEAARAGEQGRGFAVVAEEVRTLAETSDKSAQAVQQLSEVIQADVGAVVAALKSASENATAQTEAASKVIESLASRRSDMIRIGEDSRAIFAAAIEAESAALEAEKGTEEIASAAEEQSSGAVEAQAVVQEQHKSLEQSQIAARTLATLSEELRNGTGGASTAEQISSSAEELSATIQELAGAATEVMAAIEEINRACQLQASATQQTSAALAQIEKSAQLSQENGRGARERVKALEAGLAQSSEAIKGLIEGVKVALQETQNSVKTVGRLGTVGRKIEKTVNAISMTTLQTGMLAVSGLVEAARGGDAGRGFAVVSTDIRNLAREASENIDRAKDTVRDLLDQVALLERELDQIIVSAELEVQNNEAVSSSLERISHEIEALGAGSALIVEGADTILLATVEAAAGARQVASAAEEAGAASREAASAAAQQSQGAEDLAAAIEEIASLADELKLQNA</sequence>
<name>A0ABN7HP40_9BURK</name>
<evidence type="ECO:0000256" key="3">
    <source>
        <dbReference type="PROSITE-ProRule" id="PRU00284"/>
    </source>
</evidence>
<feature type="compositionally biased region" description="Low complexity" evidence="5">
    <location>
        <begin position="9"/>
        <end position="19"/>
    </location>
</feature>
<dbReference type="RefSeq" id="WP_201641921.1">
    <property type="nucleotide sequence ID" value="NZ_CAJHCP010000004.1"/>
</dbReference>